<sequence length="684" mass="75451">MRIPISACAALFLALPLSMRPVPGAAQEREPAAEARGVAVFEASDFSAAAPANAYDMVTRLPGFTIVDADADVRGYAGARGNVLIDGAQPASKRESVDGLLRRIPAAAVERIELVRGGARGIDMGGYAVIANVVRRREAAAEMALQAGVAVAADGWSGSLGQFEYGRRRGDEALEFAVSVEPELDEDTGRGRILAFAPDGALVEALDTDTRRVDREFTSNVSWRRTLSGGSFSLNAALRGESVDEAMERLTQGAGTPVETAYDTEDMKELEVGGRFVRPLGDRSTLELMASQRLDRLDALSLSREEDEEERFEEKTETGETLLRVDVGRAHSDQLRLSVALEGAFNFLESQARLSENGERIELPGSDVRIEERRMEAASAAVWRPHADWSIEGGMRVETSALRQSGDTPMERDFVYLKPRLAAYWERDDRDSFHLGLSREVGQLDFEDFVASAALDTGAVSAGNAELEPDKTWRLVAGWERRFRDDGALGMTWTHERIADVVDRVLVASGDDVFDAPGNIGEGRRDTFEIEFSASLDGIGMAGFRFSSVVLWRSSSVTDPATGDRRGISGEPPVEGRIRLMQTVPAYRIAWGLGVDLAERETKYRYDEVKIEREALSWNLFAERRIGAGWRLRAEAMDLFGRRFSESRSKYDGPRSQVPLDERKYRMHRTPGQLLVTVRRNTGD</sequence>
<dbReference type="AlphaFoldDB" id="A0A5C5U349"/>
<dbReference type="InterPro" id="IPR012910">
    <property type="entry name" value="Plug_dom"/>
</dbReference>
<dbReference type="PANTHER" id="PTHR30069">
    <property type="entry name" value="TONB-DEPENDENT OUTER MEMBRANE RECEPTOR"/>
    <property type="match status" value="1"/>
</dbReference>
<keyword evidence="11" id="KW-1185">Reference proteome</keyword>
<evidence type="ECO:0000313" key="10">
    <source>
        <dbReference type="EMBL" id="TWT19850.1"/>
    </source>
</evidence>
<evidence type="ECO:0000256" key="3">
    <source>
        <dbReference type="ARBA" id="ARBA00022452"/>
    </source>
</evidence>
<comment type="subcellular location">
    <subcellularLocation>
        <location evidence="1">Cell outer membrane</location>
        <topology evidence="1">Multi-pass membrane protein</topology>
    </subcellularLocation>
</comment>
<evidence type="ECO:0000256" key="6">
    <source>
        <dbReference type="ARBA" id="ARBA00023136"/>
    </source>
</evidence>
<dbReference type="Gene3D" id="2.170.130.10">
    <property type="entry name" value="TonB-dependent receptor, plug domain"/>
    <property type="match status" value="1"/>
</dbReference>
<accession>A0A5C5U349</accession>
<keyword evidence="6" id="KW-0472">Membrane</keyword>
<dbReference type="EMBL" id="VOHE01000003">
    <property type="protein sequence ID" value="TWT19850.1"/>
    <property type="molecule type" value="Genomic_DNA"/>
</dbReference>
<gene>
    <name evidence="10" type="ORF">FQY79_08550</name>
</gene>
<proteinExistence type="predicted"/>
<evidence type="ECO:0000256" key="7">
    <source>
        <dbReference type="ARBA" id="ARBA00023237"/>
    </source>
</evidence>
<protein>
    <recommendedName>
        <fullName evidence="9">TonB-dependent receptor plug domain-containing protein</fullName>
    </recommendedName>
</protein>
<reference evidence="10 11" key="1">
    <citation type="submission" date="2019-07" db="EMBL/GenBank/DDBJ databases">
        <title>Luteimonas sp. YD-1 nov., isolated from acidic soil.</title>
        <authorList>
            <person name="Zhou J."/>
        </authorList>
    </citation>
    <scope>NUCLEOTIDE SEQUENCE [LARGE SCALE GENOMIC DNA]</scope>
    <source>
        <strain evidence="10 11">YD-1</strain>
    </source>
</reference>
<evidence type="ECO:0000256" key="8">
    <source>
        <dbReference type="SAM" id="SignalP"/>
    </source>
</evidence>
<dbReference type="Proteomes" id="UP000315949">
    <property type="component" value="Unassembled WGS sequence"/>
</dbReference>
<keyword evidence="4" id="KW-0812">Transmembrane</keyword>
<dbReference type="GO" id="GO:0009279">
    <property type="term" value="C:cell outer membrane"/>
    <property type="evidence" value="ECO:0007669"/>
    <property type="project" value="UniProtKB-SubCell"/>
</dbReference>
<feature type="chain" id="PRO_5022892838" description="TonB-dependent receptor plug domain-containing protein" evidence="8">
    <location>
        <begin position="26"/>
        <end position="684"/>
    </location>
</feature>
<comment type="caution">
    <text evidence="10">The sequence shown here is derived from an EMBL/GenBank/DDBJ whole genome shotgun (WGS) entry which is preliminary data.</text>
</comment>
<keyword evidence="7" id="KW-0998">Cell outer membrane</keyword>
<evidence type="ECO:0000256" key="4">
    <source>
        <dbReference type="ARBA" id="ARBA00022692"/>
    </source>
</evidence>
<dbReference type="PANTHER" id="PTHR30069:SF29">
    <property type="entry name" value="HEMOGLOBIN AND HEMOGLOBIN-HAPTOGLOBIN-BINDING PROTEIN 1-RELATED"/>
    <property type="match status" value="1"/>
</dbReference>
<dbReference type="Pfam" id="PF07715">
    <property type="entry name" value="Plug"/>
    <property type="match status" value="1"/>
</dbReference>
<dbReference type="GO" id="GO:0044718">
    <property type="term" value="P:siderophore transmembrane transport"/>
    <property type="evidence" value="ECO:0007669"/>
    <property type="project" value="TreeGrafter"/>
</dbReference>
<dbReference type="InterPro" id="IPR037066">
    <property type="entry name" value="Plug_dom_sf"/>
</dbReference>
<dbReference type="RefSeq" id="WP_146312471.1">
    <property type="nucleotide sequence ID" value="NZ_VOHE01000003.1"/>
</dbReference>
<dbReference type="OrthoDB" id="7622322at2"/>
<dbReference type="GO" id="GO:0015344">
    <property type="term" value="F:siderophore uptake transmembrane transporter activity"/>
    <property type="evidence" value="ECO:0007669"/>
    <property type="project" value="TreeGrafter"/>
</dbReference>
<dbReference type="InterPro" id="IPR039426">
    <property type="entry name" value="TonB-dep_rcpt-like"/>
</dbReference>
<keyword evidence="3" id="KW-1134">Transmembrane beta strand</keyword>
<keyword evidence="2" id="KW-0813">Transport</keyword>
<evidence type="ECO:0000256" key="1">
    <source>
        <dbReference type="ARBA" id="ARBA00004571"/>
    </source>
</evidence>
<dbReference type="Gene3D" id="2.40.170.20">
    <property type="entry name" value="TonB-dependent receptor, beta-barrel domain"/>
    <property type="match status" value="1"/>
</dbReference>
<feature type="signal peptide" evidence="8">
    <location>
        <begin position="1"/>
        <end position="25"/>
    </location>
</feature>
<evidence type="ECO:0000256" key="2">
    <source>
        <dbReference type="ARBA" id="ARBA00022448"/>
    </source>
</evidence>
<name>A0A5C5U349_9GAMM</name>
<keyword evidence="5 8" id="KW-0732">Signal</keyword>
<evidence type="ECO:0000259" key="9">
    <source>
        <dbReference type="Pfam" id="PF07715"/>
    </source>
</evidence>
<evidence type="ECO:0000313" key="11">
    <source>
        <dbReference type="Proteomes" id="UP000315949"/>
    </source>
</evidence>
<evidence type="ECO:0000256" key="5">
    <source>
        <dbReference type="ARBA" id="ARBA00022729"/>
    </source>
</evidence>
<dbReference type="SUPFAM" id="SSF56935">
    <property type="entry name" value="Porins"/>
    <property type="match status" value="1"/>
</dbReference>
<feature type="domain" description="TonB-dependent receptor plug" evidence="9">
    <location>
        <begin position="37"/>
        <end position="119"/>
    </location>
</feature>
<organism evidence="10 11">
    <name type="scientific">Luteimonas wenzhouensis</name>
    <dbReference type="NCBI Taxonomy" id="2599615"/>
    <lineage>
        <taxon>Bacteria</taxon>
        <taxon>Pseudomonadati</taxon>
        <taxon>Pseudomonadota</taxon>
        <taxon>Gammaproteobacteria</taxon>
        <taxon>Lysobacterales</taxon>
        <taxon>Lysobacteraceae</taxon>
        <taxon>Luteimonas</taxon>
    </lineage>
</organism>
<dbReference type="InterPro" id="IPR036942">
    <property type="entry name" value="Beta-barrel_TonB_sf"/>
</dbReference>